<dbReference type="Pfam" id="PF07591">
    <property type="entry name" value="PT-HINT"/>
    <property type="match status" value="1"/>
</dbReference>
<dbReference type="Pfam" id="PF14410">
    <property type="entry name" value="GH-E"/>
    <property type="match status" value="1"/>
</dbReference>
<keyword evidence="6" id="KW-1185">Reference proteome</keyword>
<feature type="compositionally biased region" description="Basic and acidic residues" evidence="2">
    <location>
        <begin position="894"/>
        <end position="907"/>
    </location>
</feature>
<evidence type="ECO:0000256" key="1">
    <source>
        <dbReference type="ARBA" id="ARBA00022737"/>
    </source>
</evidence>
<evidence type="ECO:0000313" key="6">
    <source>
        <dbReference type="Proteomes" id="UP001596514"/>
    </source>
</evidence>
<keyword evidence="3" id="KW-0732">Signal</keyword>
<dbReference type="PANTHER" id="PTHR32305:SF15">
    <property type="entry name" value="PROTEIN RHSA-RELATED"/>
    <property type="match status" value="1"/>
</dbReference>
<dbReference type="SMART" id="SM00306">
    <property type="entry name" value="HintN"/>
    <property type="match status" value="1"/>
</dbReference>
<gene>
    <name evidence="5" type="ORF">ACFQVD_39595</name>
</gene>
<dbReference type="InterPro" id="IPR022385">
    <property type="entry name" value="Rhs_assc_core"/>
</dbReference>
<feature type="compositionally biased region" description="Polar residues" evidence="2">
    <location>
        <begin position="929"/>
        <end position="951"/>
    </location>
</feature>
<sequence length="2683" mass="285594">MAVAVTTLVTPGLLLFQAVPVSAAVQPTALINGTPDTPRQLTGSAAGLGSLVDSTVTATTAKVPSGPEQAPRGVPDALPLEKRPSSKTAQPAADPDKGSSAAAARKAQSMDVVSNATVSALTAWCEDYPQWDSSTRYSYGNVVYYDASLWEVTAFNSQVGSPPTYGQGWVNRGACSYHRSPWATATLPTDGALVESRTPILQARGGSNDSYSTPVEFTFEICDDEAMTNECISSGVLSADWTNTKSWKVPAGKLAWSKQYWWNVTITDTDNGMHTTSSTLSFTTGVHQPVIGSRLAARGVNGQEFHQLAGNYTTEATDLSVATSGPPLSVTRSYNSMDARTDGIFGAGWSTRWDMKLVREVRGDLVSALVTYPDGRRVRFAANGDGSYQPPPGMYATLAEVAGGGWRLMDKSATSYVFDAQGRLTRVTDARGRAQELLYGTGGKLEKVTAAGGRSLTFTWNGAHVASVASDPVGAAAITWTYHYDGERLTGVCAPVAAPNCTTYTYGTGSQYRGIVQDSEPYGYWRLGEVPDTWDAADLGSGAGPASYYGLDTSVSNITLGKPGALAGSTDTAVELRDAMIELPEYALAYLRDHASLEMWFKTAYSGVLMSATPADEIFGEGDNEQMLYVGTDGKLRGSFGAVASPMASTAAVNDNQWHHVVLTMAGTAQTLYLDGAQIGTMTGAVNTWRPHAWIGYGSVQRGSAPGLPTGSGTQDFPFRGQLDEAAVYGKPLTAAEVALHHAARTEAPHKLTKITLPSGRAWATNTYDAGTERITTHIDQNGGTWKLGAPIYTQETGLSAVTVTDPNNNTLGYVYDAWRGYRLVSQTDQLGKVTAYEYDTGGFLSTITDPNNNVTERSYDKRGNVVGVKQCRNTSSCQTERYAYYLNNNDQFDARNDRPIASRDARSSSATDNTYATKWEYSQHGETLKQTTPATTDFPSGRSTTFTYTDGTEPAVGGGTTPAGLRKSAKDSKNNETTYRYTAAGDLAEQTSPSGLKTQLAYDALGRVTSNTQVSEAHPTGVTTTFSYDNLGRLLTRTEPGVKNEVTDVTHTAKTTLTYDADGNQLTTTVADLTGGDPARTTTYTYDARGRVETVTDPEGGVVRSAWDVTGAQVSTTDPLGTVLTYAYTKRGEPASTTIKNWTGSPVSPQAPQDVVLESRSYDPGGRLAGQVDAMGRKTAYTYFTDNRLSEVIGDDVRLNGSTTPADVVLEANTYDAAGNLVKQVTGGGKATTDYVYDAAGRLTSTTFDPAALKRKTAFEYDAVGNVTQKTFTGTGTTRTESTVYAYNALNLVTRQTVENGADDLVSTSTYDDRGLLTATTDPRGNASGATAADFTTTMRYDLAGQLVETKAPQVKIEKNGSAADGRPTQKYGYNSIGLATHTVDAEGRTLTSTFDKAGRLTSAVAPSYTPPGGSAVIPKVSFDYDAAGRQIKVTDPRNYVTSTTYDALGRPVKVTEPGPSGPGGVWVAEYDLLGEQLAAIDPTGARVEATYDDLGRRITQTQIERRPTTAAHTTTLTYDTAGNLTKSVAPGAKTTAYEVNAAGQVKTVTDPLTHKFTLGYDFLGRAAKVTDPLGNATEAEYDLAGRQIAAKDLDSTGTTVRTFGFGYDPAGNPTSTTSGEGRVIRRTFDATDQMISLIEPVTTGTSITTTFGYDATGARTRTTDGRGNATWTGYNTLGLVESIIEPSTAAHPNAADRTWINVYDASGNAVSTLQPGGVRIDRTFDPLGQVVEESGSGASVATPTRNFTYDTAGRVTAIGDYTLEYNDRSLLTKVSKATNQVAAYTYDAVGNPTQRVDPAGTANYTWDNADRLKTASDPVTGRTWTYGYDDADRLTTKTSASSVNTQAYVYDAVDRPTSQTLKNSSGAELSKIVYGWDKDDNLTTKTTTGTAGAGTNTYSYDHAGRLNSWTAPGGAVTAYTWDESGNRTTAGAKTFTYDERNRLISGGGTDYTYTPRGTAATETKAGVTRDLTFDAFDRLISDGDATYGYDALGRMTSRTKGADQRRFVYSGLENDIVTVADGANTTLAKYGRDPFGGLLGLQEGGTAALGTMTDLHDDLIATFSGTALVDSTAYDPFGEVTHRTGTQRSLGYQGEYTDPDTGKVNMHARWYQPGTGAFTSRDDWTLDPQPSVQANRYTYGNGSPLVNTDPSGHALPLLRDTAGGKIPAPVPPAPRIPVPPPVFPIPNTGKSPTTAPSPSPGKNTNTGSNPNPGKGSNPDPGKSSNSDGKGSTGSRYTATATSSTQSVTTRSNTGATGPPRVSPPPPPKKPEPYKPDFDPNSPEFKNDPNNGNNPIYQRTPQEEADYYCTHLGPCTESYTGHVGTDIVGAIGGGGGGGISCEEWNPGNCGKDSCSESIGFLSSTSVSGCVPSSGNDLGNGTARPRNFPVPDTDIDPDRYPDAPPLSPVSCSPSGFNSFAPGTKVLMADGTTKPIEDVKVGDWVVAADATTGLTAARRVSHLITGDGEKHLVRITVTPDKMTGKSGTLIATDGHPFWVPDLRKWVKAGELQPGMLLRTSAGTYVQLTAIKKWTATQHVHNLTVEGLHTYHVMAGDQAILAHNAGPGDPERGPDGRFLPNPNPLNPDSRYDRVSLWEKTKRDIRNAAPTDANGDFIDPNTGQIIPKGGPFHYGHKPGHEYWRARDMARENNLSREQFIAHQNNADNYQIEDPSSNMSHRYESPC</sequence>
<keyword evidence="1" id="KW-0677">Repeat</keyword>
<dbReference type="InterPro" id="IPR031325">
    <property type="entry name" value="RHS_repeat"/>
</dbReference>
<dbReference type="InterPro" id="IPR001791">
    <property type="entry name" value="Laminin_G"/>
</dbReference>
<dbReference type="InterPro" id="IPR013320">
    <property type="entry name" value="ConA-like_dom_sf"/>
</dbReference>
<dbReference type="RefSeq" id="WP_343973052.1">
    <property type="nucleotide sequence ID" value="NZ_BAAAGK010000098.1"/>
</dbReference>
<dbReference type="PANTHER" id="PTHR32305">
    <property type="match status" value="1"/>
</dbReference>
<feature type="compositionally biased region" description="Low complexity" evidence="2">
    <location>
        <begin position="2234"/>
        <end position="2255"/>
    </location>
</feature>
<evidence type="ECO:0000313" key="5">
    <source>
        <dbReference type="EMBL" id="MFC7606223.1"/>
    </source>
</evidence>
<dbReference type="NCBIfam" id="TIGR03696">
    <property type="entry name" value="Rhs_assc_core"/>
    <property type="match status" value="1"/>
</dbReference>
<dbReference type="Gene3D" id="2.60.120.200">
    <property type="match status" value="1"/>
</dbReference>
<dbReference type="Gene3D" id="2.180.10.10">
    <property type="entry name" value="RHS repeat-associated core"/>
    <property type="match status" value="6"/>
</dbReference>
<dbReference type="EMBL" id="JBHTEE010000001">
    <property type="protein sequence ID" value="MFC7606223.1"/>
    <property type="molecule type" value="Genomic_DNA"/>
</dbReference>
<feature type="region of interest" description="Disordered" evidence="2">
    <location>
        <begin position="2560"/>
        <end position="2583"/>
    </location>
</feature>
<evidence type="ECO:0000256" key="2">
    <source>
        <dbReference type="SAM" id="MobiDB-lite"/>
    </source>
</evidence>
<name>A0ABW2TDQ7_9ACTN</name>
<feature type="compositionally biased region" description="Pro residues" evidence="2">
    <location>
        <begin position="2170"/>
        <end position="2186"/>
    </location>
</feature>
<feature type="region of interest" description="Disordered" evidence="2">
    <location>
        <begin position="925"/>
        <end position="975"/>
    </location>
</feature>
<feature type="chain" id="PRO_5047462050" evidence="3">
    <location>
        <begin position="24"/>
        <end position="2683"/>
    </location>
</feature>
<dbReference type="CDD" id="cd00081">
    <property type="entry name" value="Hint"/>
    <property type="match status" value="1"/>
</dbReference>
<feature type="region of interest" description="Disordered" evidence="2">
    <location>
        <begin position="61"/>
        <end position="108"/>
    </location>
</feature>
<proteinExistence type="predicted"/>
<protein>
    <submittedName>
        <fullName evidence="5">GH-E family nuclease</fullName>
    </submittedName>
</protein>
<dbReference type="Proteomes" id="UP001596514">
    <property type="component" value="Unassembled WGS sequence"/>
</dbReference>
<dbReference type="InterPro" id="IPR003587">
    <property type="entry name" value="Hint_dom_N"/>
</dbReference>
<evidence type="ECO:0000256" key="3">
    <source>
        <dbReference type="SAM" id="SignalP"/>
    </source>
</evidence>
<organism evidence="5 6">
    <name type="scientific">Streptosporangium amethystogenes subsp. fukuiense</name>
    <dbReference type="NCBI Taxonomy" id="698418"/>
    <lineage>
        <taxon>Bacteria</taxon>
        <taxon>Bacillati</taxon>
        <taxon>Actinomycetota</taxon>
        <taxon>Actinomycetes</taxon>
        <taxon>Streptosporangiales</taxon>
        <taxon>Streptosporangiaceae</taxon>
        <taxon>Streptosporangium</taxon>
    </lineage>
</organism>
<dbReference type="SUPFAM" id="SSF51294">
    <property type="entry name" value="Hedgehog/intein (Hint) domain"/>
    <property type="match status" value="1"/>
</dbReference>
<dbReference type="InterPro" id="IPR026835">
    <property type="entry name" value="YqcG_C"/>
</dbReference>
<dbReference type="InterPro" id="IPR045351">
    <property type="entry name" value="DUF6531"/>
</dbReference>
<dbReference type="Pfam" id="PF05593">
    <property type="entry name" value="RHS_repeat"/>
    <property type="match status" value="6"/>
</dbReference>
<evidence type="ECO:0000259" key="4">
    <source>
        <dbReference type="SMART" id="SM00306"/>
    </source>
</evidence>
<feature type="compositionally biased region" description="Basic and acidic residues" evidence="2">
    <location>
        <begin position="2270"/>
        <end position="2279"/>
    </location>
</feature>
<feature type="compositionally biased region" description="Polar residues" evidence="2">
    <location>
        <begin position="2190"/>
        <end position="2213"/>
    </location>
</feature>
<comment type="caution">
    <text evidence="5">The sequence shown here is derived from an EMBL/GenBank/DDBJ whole genome shotgun (WGS) entry which is preliminary data.</text>
</comment>
<dbReference type="CDD" id="cd00110">
    <property type="entry name" value="LamG"/>
    <property type="match status" value="1"/>
</dbReference>
<feature type="compositionally biased region" description="Polar residues" evidence="2">
    <location>
        <begin position="2130"/>
        <end position="2152"/>
    </location>
</feature>
<feature type="region of interest" description="Disordered" evidence="2">
    <location>
        <begin position="2660"/>
        <end position="2683"/>
    </location>
</feature>
<feature type="region of interest" description="Disordered" evidence="2">
    <location>
        <begin position="894"/>
        <end position="913"/>
    </location>
</feature>
<feature type="region of interest" description="Disordered" evidence="2">
    <location>
        <begin position="2120"/>
        <end position="2299"/>
    </location>
</feature>
<dbReference type="InterPro" id="IPR006530">
    <property type="entry name" value="YD"/>
</dbReference>
<feature type="domain" description="Hint" evidence="4">
    <location>
        <begin position="2416"/>
        <end position="2520"/>
    </location>
</feature>
<feature type="signal peptide" evidence="3">
    <location>
        <begin position="1"/>
        <end position="23"/>
    </location>
</feature>
<accession>A0ABW2TDQ7</accession>
<feature type="compositionally biased region" description="Polar residues" evidence="2">
    <location>
        <begin position="2660"/>
        <end position="2676"/>
    </location>
</feature>
<dbReference type="NCBIfam" id="TIGR01643">
    <property type="entry name" value="YD_repeat_2x"/>
    <property type="match status" value="7"/>
</dbReference>
<dbReference type="SUPFAM" id="SSF49899">
    <property type="entry name" value="Concanavalin A-like lectins/glucanases"/>
    <property type="match status" value="1"/>
</dbReference>
<dbReference type="Pfam" id="PF25023">
    <property type="entry name" value="TEN_YD-shell"/>
    <property type="match status" value="2"/>
</dbReference>
<dbReference type="Pfam" id="PF13385">
    <property type="entry name" value="Laminin_G_3"/>
    <property type="match status" value="1"/>
</dbReference>
<dbReference type="InterPro" id="IPR050708">
    <property type="entry name" value="T6SS_VgrG/RHS"/>
</dbReference>
<dbReference type="InterPro" id="IPR036844">
    <property type="entry name" value="Hint_dom_sf"/>
</dbReference>
<dbReference type="Gene3D" id="2.170.16.10">
    <property type="entry name" value="Hedgehog/Intein (Hint) domain"/>
    <property type="match status" value="1"/>
</dbReference>
<reference evidence="6" key="1">
    <citation type="journal article" date="2019" name="Int. J. Syst. Evol. Microbiol.">
        <title>The Global Catalogue of Microorganisms (GCM) 10K type strain sequencing project: providing services to taxonomists for standard genome sequencing and annotation.</title>
        <authorList>
            <consortium name="The Broad Institute Genomics Platform"/>
            <consortium name="The Broad Institute Genome Sequencing Center for Infectious Disease"/>
            <person name="Wu L."/>
            <person name="Ma J."/>
        </authorList>
    </citation>
    <scope>NUCLEOTIDE SEQUENCE [LARGE SCALE GENOMIC DNA]</scope>
    <source>
        <strain evidence="6">JCM 10083</strain>
    </source>
</reference>
<dbReference type="InterPro" id="IPR056823">
    <property type="entry name" value="TEN-like_YD-shell"/>
</dbReference>
<dbReference type="Pfam" id="PF20148">
    <property type="entry name" value="DUF6531"/>
    <property type="match status" value="1"/>
</dbReference>
<feature type="compositionally biased region" description="Polar residues" evidence="2">
    <location>
        <begin position="2289"/>
        <end position="2299"/>
    </location>
</feature>